<protein>
    <submittedName>
        <fullName evidence="3">Alpha-1-macroglobulin</fullName>
    </submittedName>
</protein>
<organism evidence="3 4">
    <name type="scientific">Armadillidium nasatum</name>
    <dbReference type="NCBI Taxonomy" id="96803"/>
    <lineage>
        <taxon>Eukaryota</taxon>
        <taxon>Metazoa</taxon>
        <taxon>Ecdysozoa</taxon>
        <taxon>Arthropoda</taxon>
        <taxon>Crustacea</taxon>
        <taxon>Multicrustacea</taxon>
        <taxon>Malacostraca</taxon>
        <taxon>Eumalacostraca</taxon>
        <taxon>Peracarida</taxon>
        <taxon>Isopoda</taxon>
        <taxon>Oniscidea</taxon>
        <taxon>Crinocheta</taxon>
        <taxon>Armadillidiidae</taxon>
        <taxon>Armadillidium</taxon>
    </lineage>
</organism>
<feature type="domain" description="Alpha-macroglobulin receptor-binding" evidence="2">
    <location>
        <begin position="480"/>
        <end position="546"/>
    </location>
</feature>
<dbReference type="Gene3D" id="1.50.10.20">
    <property type="match status" value="2"/>
</dbReference>
<dbReference type="SUPFAM" id="SSF49410">
    <property type="entry name" value="Alpha-macroglobulin receptor domain"/>
    <property type="match status" value="1"/>
</dbReference>
<dbReference type="InterPro" id="IPR009048">
    <property type="entry name" value="A-macroglobulin_rcpt-bd"/>
</dbReference>
<sequence length="604" mass="67810">RFPHGNEVQPQFVKRMSGGEHEHSISVPGHQARTIYFPIVPVVTGEIIITVQASIPGSKISRTTVINSEAIGALQQHHTSMLLDLSSRAYLFTFLDIVNPGKTDFTSSPNAEISLFGDMVGGSNEDVIGCEPVVFSILMTVLQLNHWVSLRNYLLYIKSPLFFSFVYLMFLPLLSYRTSSTSSVWVTSLALRALNEVSIEWQKRIYVDHQVTDRALRFLMKQQSGNGAFWEPSGSLGVRILESPSSFIFNDITTNGLNLSSTALTIIQLMTLRELPEMKKFQGRSEKDETVKYVYWGEDLVPLPSYRVESQRPHLQPRKSHRHDSGNIAATACGLRVYASRGELLTPAIVRWLHYQRENDQGWMSTLDTLLAWEALHEYSSKKKLAKYTHLTVMVERMKTRQKQKIGSSGGSIRVQGKGNGSAVLQLTSKYYTTEEAYINPPPQKAFTLRTRAVSSGRNSSTLTIHSCVKWIYTTASPSSGIAVLEIDVPTGYGTPEGHLENYINSENSCVKFSVNRWFPVANLTKTLVVKVYEYYSPELFAIEFLDMSSVALDICEVCGSYQCPNCPVLSYYSSSSPERFSLFFNYVLSSLVLLPIINIVTSR</sequence>
<dbReference type="OrthoDB" id="6373041at2759"/>
<dbReference type="SMART" id="SM01361">
    <property type="entry name" value="A2M_recep"/>
    <property type="match status" value="1"/>
</dbReference>
<dbReference type="InterPro" id="IPR011626">
    <property type="entry name" value="Alpha-macroglobulin_TED"/>
</dbReference>
<dbReference type="PANTHER" id="PTHR11412">
    <property type="entry name" value="MACROGLOBULIN / COMPLEMENT"/>
    <property type="match status" value="1"/>
</dbReference>
<dbReference type="Pfam" id="PF07678">
    <property type="entry name" value="TED_complement"/>
    <property type="match status" value="2"/>
</dbReference>
<keyword evidence="1" id="KW-1133">Transmembrane helix</keyword>
<evidence type="ECO:0000259" key="2">
    <source>
        <dbReference type="SMART" id="SM01361"/>
    </source>
</evidence>
<proteinExistence type="predicted"/>
<dbReference type="Gene3D" id="2.60.40.690">
    <property type="entry name" value="Alpha-macroglobulin, receptor-binding domain"/>
    <property type="match status" value="2"/>
</dbReference>
<dbReference type="PANTHER" id="PTHR11412:SF146">
    <property type="entry name" value="CD109 ANTIGEN"/>
    <property type="match status" value="1"/>
</dbReference>
<dbReference type="Proteomes" id="UP000326759">
    <property type="component" value="Unassembled WGS sequence"/>
</dbReference>
<gene>
    <name evidence="3" type="primary">A1m</name>
    <name evidence="3" type="ORF">Anas_08856</name>
</gene>
<evidence type="ECO:0000256" key="1">
    <source>
        <dbReference type="SAM" id="Phobius"/>
    </source>
</evidence>
<evidence type="ECO:0000313" key="3">
    <source>
        <dbReference type="EMBL" id="KAB7503406.1"/>
    </source>
</evidence>
<feature type="transmembrane region" description="Helical" evidence="1">
    <location>
        <begin position="581"/>
        <end position="601"/>
    </location>
</feature>
<name>A0A5N5T9W7_9CRUS</name>
<reference evidence="3 4" key="1">
    <citation type="journal article" date="2019" name="PLoS Biol.">
        <title>Sex chromosomes control vertical transmission of feminizing Wolbachia symbionts in an isopod.</title>
        <authorList>
            <person name="Becking T."/>
            <person name="Chebbi M.A."/>
            <person name="Giraud I."/>
            <person name="Moumen B."/>
            <person name="Laverre T."/>
            <person name="Caubet Y."/>
            <person name="Peccoud J."/>
            <person name="Gilbert C."/>
            <person name="Cordaux R."/>
        </authorList>
    </citation>
    <scope>NUCLEOTIDE SEQUENCE [LARGE SCALE GENOMIC DNA]</scope>
    <source>
        <strain evidence="3">ANa2</strain>
        <tissue evidence="3">Whole body excluding digestive tract and cuticle</tissue>
    </source>
</reference>
<dbReference type="GO" id="GO:0005615">
    <property type="term" value="C:extracellular space"/>
    <property type="evidence" value="ECO:0007669"/>
    <property type="project" value="InterPro"/>
</dbReference>
<dbReference type="InterPro" id="IPR036595">
    <property type="entry name" value="A-macroglobulin_rcpt-bd_sf"/>
</dbReference>
<keyword evidence="4" id="KW-1185">Reference proteome</keyword>
<accession>A0A5N5T9W7</accession>
<keyword evidence="1" id="KW-0472">Membrane</keyword>
<keyword evidence="1" id="KW-0812">Transmembrane</keyword>
<dbReference type="InterPro" id="IPR050473">
    <property type="entry name" value="A2M/Complement_sys"/>
</dbReference>
<evidence type="ECO:0000313" key="4">
    <source>
        <dbReference type="Proteomes" id="UP000326759"/>
    </source>
</evidence>
<feature type="non-terminal residue" evidence="3">
    <location>
        <position position="1"/>
    </location>
</feature>
<dbReference type="Pfam" id="PF07677">
    <property type="entry name" value="A2M_recep"/>
    <property type="match status" value="1"/>
</dbReference>
<dbReference type="InterPro" id="IPR008930">
    <property type="entry name" value="Terpenoid_cyclase/PrenylTrfase"/>
</dbReference>
<dbReference type="SUPFAM" id="SSF48239">
    <property type="entry name" value="Terpenoid cyclases/Protein prenyltransferases"/>
    <property type="match status" value="1"/>
</dbReference>
<dbReference type="AlphaFoldDB" id="A0A5N5T9W7"/>
<comment type="caution">
    <text evidence="3">The sequence shown here is derived from an EMBL/GenBank/DDBJ whole genome shotgun (WGS) entry which is preliminary data.</text>
</comment>
<dbReference type="EMBL" id="SEYY01005223">
    <property type="protein sequence ID" value="KAB7503406.1"/>
    <property type="molecule type" value="Genomic_DNA"/>
</dbReference>